<dbReference type="EMBL" id="CAPB01000008">
    <property type="protein sequence ID" value="CCO92839.1"/>
    <property type="molecule type" value="Genomic_DNA"/>
</dbReference>
<reference evidence="2 3" key="1">
    <citation type="submission" date="2012-11" db="EMBL/GenBank/DDBJ databases">
        <authorList>
            <person name="Linke B."/>
        </authorList>
    </citation>
    <scope>NUCLEOTIDE SEQUENCE [LARGE SCALE GENOMIC DNA]</scope>
    <source>
        <strain evidence="3">CFBP 1232</strain>
    </source>
</reference>
<evidence type="ECO:0000313" key="2">
    <source>
        <dbReference type="EMBL" id="CCO92839.1"/>
    </source>
</evidence>
<sequence length="378" mass="42791">MTINLSIKNFAMAQIRKLTGGNISTAEFDGLLGKISDAKNLSANMLRAVNKKAEKHLILKTKVAVAYYSKAVKLYGDGIEGQGKILEAQQSVCNEFEKNERAISKNILKNSDPWFRLKVSSTLQDVGMDFLSISKAYGKLYNAEHDLNAAKESHHELTTKIQREIEKLRKPGRYSEQDIASNISRRFGESEKKVLNTIENKTTEVEKCWNEYLESKKIQTKAIIDAAEENPQLLSEYMEPFIQKYKILVSEYNSAPNTMACIEKNIKILKIKQKEVTSQKDELKKFIRLMTAHEVLKYANTLLEEKHNKNKEPSEEISNTLKKEIQTGNEINHAIAKSNKVIKNIPAVKDAVIQLPDAPTHTPTLTQPIREKYSPVAG</sequence>
<accession>A0A830ZYG3</accession>
<protein>
    <submittedName>
        <fullName evidence="2">Uncharacterized protein</fullName>
    </submittedName>
</protein>
<gene>
    <name evidence="2" type="ORF">BN437_0885</name>
</gene>
<dbReference type="Proteomes" id="UP000013111">
    <property type="component" value="Unassembled WGS sequence"/>
</dbReference>
<evidence type="ECO:0000313" key="3">
    <source>
        <dbReference type="Proteomes" id="UP000013111"/>
    </source>
</evidence>
<name>A0A830ZYG3_ERWAM</name>
<dbReference type="RefSeq" id="WP_004156066.1">
    <property type="nucleotide sequence ID" value="NZ_BAYW01000006.1"/>
</dbReference>
<evidence type="ECO:0000256" key="1">
    <source>
        <dbReference type="SAM" id="MobiDB-lite"/>
    </source>
</evidence>
<dbReference type="AlphaFoldDB" id="A0A830ZYG3"/>
<comment type="caution">
    <text evidence="2">The sequence shown here is derived from an EMBL/GenBank/DDBJ whole genome shotgun (WGS) entry which is preliminary data.</text>
</comment>
<feature type="region of interest" description="Disordered" evidence="1">
    <location>
        <begin position="358"/>
        <end position="378"/>
    </location>
</feature>
<reference evidence="2 3" key="2">
    <citation type="submission" date="2013-04" db="EMBL/GenBank/DDBJ databases">
        <title>Comparative genomics of 12 strains of Erwinia amylovora identifies a pan-genome with a large conserved core and provides insights into host specificity.</title>
        <authorList>
            <person name="Mann R.A."/>
            <person name="Smits T.H.M."/>
            <person name="Buehlmann A."/>
            <person name="Blom J."/>
            <person name="Goesmann A."/>
            <person name="Frey J.E."/>
            <person name="Plummer K.M."/>
            <person name="Beer S.V."/>
            <person name="Luck J."/>
            <person name="Duffy B."/>
            <person name="Rodoni B."/>
        </authorList>
    </citation>
    <scope>NUCLEOTIDE SEQUENCE [LARGE SCALE GENOMIC DNA]</scope>
    <source>
        <strain evidence="3">CFBP 1232</strain>
    </source>
</reference>
<organism evidence="2 3">
    <name type="scientific">Erwinia amylovora NBRC 12687 = CFBP 1232</name>
    <dbReference type="NCBI Taxonomy" id="1219359"/>
    <lineage>
        <taxon>Bacteria</taxon>
        <taxon>Pseudomonadati</taxon>
        <taxon>Pseudomonadota</taxon>
        <taxon>Gammaproteobacteria</taxon>
        <taxon>Enterobacterales</taxon>
        <taxon>Erwiniaceae</taxon>
        <taxon>Erwinia</taxon>
    </lineage>
</organism>
<feature type="compositionally biased region" description="Basic and acidic residues" evidence="1">
    <location>
        <begin position="369"/>
        <end position="378"/>
    </location>
</feature>
<proteinExistence type="predicted"/>